<proteinExistence type="inferred from homology"/>
<keyword evidence="2" id="KW-0732">Signal</keyword>
<feature type="domain" description="Peptidase S12 Pab87-related C-terminal" evidence="4">
    <location>
        <begin position="397"/>
        <end position="476"/>
    </location>
</feature>
<accession>A0ABS7PNA7</accession>
<protein>
    <submittedName>
        <fullName evidence="5">Serine hydrolase</fullName>
    </submittedName>
</protein>
<reference evidence="5 6" key="1">
    <citation type="submission" date="2021-08" db="EMBL/GenBank/DDBJ databases">
        <authorList>
            <person name="Tuo L."/>
        </authorList>
    </citation>
    <scope>NUCLEOTIDE SEQUENCE [LARGE SCALE GENOMIC DNA]</scope>
    <source>
        <strain evidence="5 6">JCM 31229</strain>
    </source>
</reference>
<comment type="similarity">
    <text evidence="1">Belongs to the beta-lactamase family.</text>
</comment>
<feature type="domain" description="Beta-lactamase-related" evidence="3">
    <location>
        <begin position="54"/>
        <end position="368"/>
    </location>
</feature>
<feature type="chain" id="PRO_5045365037" evidence="2">
    <location>
        <begin position="24"/>
        <end position="489"/>
    </location>
</feature>
<dbReference type="Pfam" id="PF00144">
    <property type="entry name" value="Beta-lactamase"/>
    <property type="match status" value="1"/>
</dbReference>
<dbReference type="Pfam" id="PF11954">
    <property type="entry name" value="DUF3471"/>
    <property type="match status" value="1"/>
</dbReference>
<dbReference type="PANTHER" id="PTHR22935">
    <property type="entry name" value="PENICILLIN-BINDING PROTEIN"/>
    <property type="match status" value="1"/>
</dbReference>
<dbReference type="Proteomes" id="UP000706039">
    <property type="component" value="Unassembled WGS sequence"/>
</dbReference>
<feature type="signal peptide" evidence="2">
    <location>
        <begin position="1"/>
        <end position="23"/>
    </location>
</feature>
<dbReference type="GO" id="GO:0016787">
    <property type="term" value="F:hydrolase activity"/>
    <property type="evidence" value="ECO:0007669"/>
    <property type="project" value="UniProtKB-KW"/>
</dbReference>
<dbReference type="InterPro" id="IPR051478">
    <property type="entry name" value="Beta-lactamase-like_AB/R"/>
</dbReference>
<dbReference type="InterPro" id="IPR012338">
    <property type="entry name" value="Beta-lactam/transpept-like"/>
</dbReference>
<evidence type="ECO:0000259" key="4">
    <source>
        <dbReference type="Pfam" id="PF11954"/>
    </source>
</evidence>
<dbReference type="InterPro" id="IPR001466">
    <property type="entry name" value="Beta-lactam-related"/>
</dbReference>
<dbReference type="PANTHER" id="PTHR22935:SF95">
    <property type="entry name" value="BETA-LACTAMASE-LIKE 1-RELATED"/>
    <property type="match status" value="1"/>
</dbReference>
<evidence type="ECO:0000313" key="5">
    <source>
        <dbReference type="EMBL" id="MBY8822788.1"/>
    </source>
</evidence>
<sequence length="489" mass="51681">MRKLAGPLLTMLTFTALPAAAHAQTDAKPAAAPARPPLPANWTLPANAKIAELIDARIAQRPGEGIVVGVLDRSGRRIVARGPGGKAAPFGDRTVLEIGSMSKIFTALLLADMAAKGEVSLDDPAEKYLPAGAKMPERNGRKITLRDLANQHSGLPRLPSNMPFGNLEDPYADYTEEMMLDFLGGYQLTRDIGSQFEYSNLGVGLLGYLLGRADHSDYETMIARRITGPLGMRDTAITLSADQKARFAQGHDAYMRPTGPWSLPTLAGAGALRSTITDMLIFVNAAMNPKSPIAPAMKLATAERWPLGAAGRSIGLGWIIGEPAQGRETLFHNGGTGGFRSAMLLEPGRGSAVVVLTNASVEPSSDDLASHILLGTPLQPLVPVPPAPAPQPAQAARTEVTLPPAELERVIGRYEFAPGVTVVIAREGTGLTAQLTGQPAFQIFAEAPLNFFLRVADAQLRFIAGSDGKVTGMTLVQAGQSQEAKRVAP</sequence>
<dbReference type="InterPro" id="IPR021860">
    <property type="entry name" value="Peptidase_S12_Pab87-rel_C"/>
</dbReference>
<comment type="caution">
    <text evidence="5">The sequence shown here is derived from an EMBL/GenBank/DDBJ whole genome shotgun (WGS) entry which is preliminary data.</text>
</comment>
<gene>
    <name evidence="5" type="ORF">K7G82_10825</name>
</gene>
<evidence type="ECO:0000256" key="2">
    <source>
        <dbReference type="SAM" id="SignalP"/>
    </source>
</evidence>
<evidence type="ECO:0000259" key="3">
    <source>
        <dbReference type="Pfam" id="PF00144"/>
    </source>
</evidence>
<evidence type="ECO:0000313" key="6">
    <source>
        <dbReference type="Proteomes" id="UP000706039"/>
    </source>
</evidence>
<dbReference type="SUPFAM" id="SSF56601">
    <property type="entry name" value="beta-lactamase/transpeptidase-like"/>
    <property type="match status" value="1"/>
</dbReference>
<name>A0ABS7PNA7_9SPHN</name>
<evidence type="ECO:0000256" key="1">
    <source>
        <dbReference type="ARBA" id="ARBA00038473"/>
    </source>
</evidence>
<keyword evidence="6" id="KW-1185">Reference proteome</keyword>
<keyword evidence="5" id="KW-0378">Hydrolase</keyword>
<dbReference type="RefSeq" id="WP_222989840.1">
    <property type="nucleotide sequence ID" value="NZ_JAINVV010000004.1"/>
</dbReference>
<dbReference type="Gene3D" id="3.40.710.10">
    <property type="entry name" value="DD-peptidase/beta-lactamase superfamily"/>
    <property type="match status" value="1"/>
</dbReference>
<dbReference type="EMBL" id="JAINVV010000004">
    <property type="protein sequence ID" value="MBY8822788.1"/>
    <property type="molecule type" value="Genomic_DNA"/>
</dbReference>
<organism evidence="5 6">
    <name type="scientific">Sphingomonas colocasiae</name>
    <dbReference type="NCBI Taxonomy" id="1848973"/>
    <lineage>
        <taxon>Bacteria</taxon>
        <taxon>Pseudomonadati</taxon>
        <taxon>Pseudomonadota</taxon>
        <taxon>Alphaproteobacteria</taxon>
        <taxon>Sphingomonadales</taxon>
        <taxon>Sphingomonadaceae</taxon>
        <taxon>Sphingomonas</taxon>
    </lineage>
</organism>